<organism evidence="2 3">
    <name type="scientific">Adhaeribacter rhizoryzae</name>
    <dbReference type="NCBI Taxonomy" id="2607907"/>
    <lineage>
        <taxon>Bacteria</taxon>
        <taxon>Pseudomonadati</taxon>
        <taxon>Bacteroidota</taxon>
        <taxon>Cytophagia</taxon>
        <taxon>Cytophagales</taxon>
        <taxon>Hymenobacteraceae</taxon>
        <taxon>Adhaeribacter</taxon>
    </lineage>
</organism>
<accession>A0A5M6DBD6</accession>
<dbReference type="Gene3D" id="2.40.160.20">
    <property type="match status" value="1"/>
</dbReference>
<keyword evidence="2" id="KW-0378">Hydrolase</keyword>
<name>A0A5M6DBD6_9BACT</name>
<reference evidence="2 3" key="1">
    <citation type="submission" date="2019-09" db="EMBL/GenBank/DDBJ databases">
        <title>Genome sequence and assembly of Adhaeribacter sp.</title>
        <authorList>
            <person name="Chhetri G."/>
        </authorList>
    </citation>
    <scope>NUCLEOTIDE SEQUENCE [LARGE SCALE GENOMIC DNA]</scope>
    <source>
        <strain evidence="2 3">DK36</strain>
    </source>
</reference>
<dbReference type="Pfam" id="PF09411">
    <property type="entry name" value="PagL"/>
    <property type="match status" value="1"/>
</dbReference>
<dbReference type="InterPro" id="IPR018550">
    <property type="entry name" value="Lipid-A_deacylase-rel"/>
</dbReference>
<sequence>MPQLFNTFGYYLKMMRALLSGFFRFGLGVILLLLVGFKGIAQNQEPFILGGALQQGSVIVHTPKIEHFAGTHPIGFELNLQKQTTGTQYWQQLYRYPRFGLSLTYFQYQNPVLGQSWAFSPYLSLPVLQKNNSAVYFRFGTGLAYLSNRYNFEQNPTNNVISNNINAVIQTRLEYTRKISAHLGLLTAVGLNHYSNGGDTKPNLGLNIATATVGLNYYHQPALQFKTQPKPPLTQKNFVFINTSVGVKQRAENDLNKYIVNSIAVGTLRRLNQKSTLALALEGFYDPSLFPRRGWDPRVPAGTKPDIRRASLTGGHELNFGNLALGTHVGWYIYRPYKADAGTFQRLEIKWQFHKNLYLAGGLKLHDLIKADIFEYRLGVRI</sequence>
<proteinExistence type="predicted"/>
<keyword evidence="1" id="KW-0472">Membrane</keyword>
<dbReference type="RefSeq" id="WP_150090143.1">
    <property type="nucleotide sequence ID" value="NZ_VWSF01000014.1"/>
</dbReference>
<evidence type="ECO:0000313" key="2">
    <source>
        <dbReference type="EMBL" id="KAA5543359.1"/>
    </source>
</evidence>
<dbReference type="Proteomes" id="UP000323426">
    <property type="component" value="Unassembled WGS sequence"/>
</dbReference>
<evidence type="ECO:0000256" key="1">
    <source>
        <dbReference type="SAM" id="Phobius"/>
    </source>
</evidence>
<dbReference type="EMBL" id="VWSF01000014">
    <property type="protein sequence ID" value="KAA5543359.1"/>
    <property type="molecule type" value="Genomic_DNA"/>
</dbReference>
<dbReference type="AlphaFoldDB" id="A0A5M6DBD6"/>
<feature type="transmembrane region" description="Helical" evidence="1">
    <location>
        <begin position="21"/>
        <end position="41"/>
    </location>
</feature>
<evidence type="ECO:0000313" key="3">
    <source>
        <dbReference type="Proteomes" id="UP000323426"/>
    </source>
</evidence>
<comment type="caution">
    <text evidence="2">The sequence shown here is derived from an EMBL/GenBank/DDBJ whole genome shotgun (WGS) entry which is preliminary data.</text>
</comment>
<protein>
    <submittedName>
        <fullName evidence="2">Acyloxyacyl hydrolase</fullName>
    </submittedName>
</protein>
<gene>
    <name evidence="2" type="ORF">F0145_17100</name>
</gene>
<dbReference type="GO" id="GO:0016787">
    <property type="term" value="F:hydrolase activity"/>
    <property type="evidence" value="ECO:0007669"/>
    <property type="project" value="UniProtKB-KW"/>
</dbReference>
<keyword evidence="3" id="KW-1185">Reference proteome</keyword>
<keyword evidence="1" id="KW-0812">Transmembrane</keyword>
<keyword evidence="1" id="KW-1133">Transmembrane helix</keyword>